<dbReference type="InterPro" id="IPR027291">
    <property type="entry name" value="Glyco_hydro_38_N_sf"/>
</dbReference>
<dbReference type="Pfam" id="PF07748">
    <property type="entry name" value="Glyco_hydro_38C"/>
    <property type="match status" value="1"/>
</dbReference>
<accession>A0A9D1J7K5</accession>
<dbReference type="InterPro" id="IPR011330">
    <property type="entry name" value="Glyco_hydro/deAcase_b/a-brl"/>
</dbReference>
<dbReference type="InterPro" id="IPR011682">
    <property type="entry name" value="Glyco_hydro_38_C"/>
</dbReference>
<dbReference type="Gene3D" id="1.20.1270.50">
    <property type="entry name" value="Glycoside hydrolase family 38, central domain"/>
    <property type="match status" value="1"/>
</dbReference>
<dbReference type="Proteomes" id="UP000824200">
    <property type="component" value="Unassembled WGS sequence"/>
</dbReference>
<dbReference type="SMART" id="SM00872">
    <property type="entry name" value="Alpha-mann_mid"/>
    <property type="match status" value="1"/>
</dbReference>
<dbReference type="PANTHER" id="PTHR46017:SF1">
    <property type="entry name" value="ALPHA-MANNOSIDASE 2C1"/>
    <property type="match status" value="1"/>
</dbReference>
<dbReference type="InterPro" id="IPR015341">
    <property type="entry name" value="Glyco_hydro_38_cen"/>
</dbReference>
<feature type="domain" description="Glycoside hydrolase family 38 central" evidence="5">
    <location>
        <begin position="496"/>
        <end position="570"/>
    </location>
</feature>
<dbReference type="InterPro" id="IPR037094">
    <property type="entry name" value="Glyco_hydro_38_cen_sf"/>
</dbReference>
<dbReference type="PANTHER" id="PTHR46017">
    <property type="entry name" value="ALPHA-MANNOSIDASE 2C1"/>
    <property type="match status" value="1"/>
</dbReference>
<dbReference type="SUPFAM" id="SSF88713">
    <property type="entry name" value="Glycoside hydrolase/deacetylase"/>
    <property type="match status" value="1"/>
</dbReference>
<reference evidence="6" key="1">
    <citation type="submission" date="2020-10" db="EMBL/GenBank/DDBJ databases">
        <authorList>
            <person name="Gilroy R."/>
        </authorList>
    </citation>
    <scope>NUCLEOTIDE SEQUENCE</scope>
    <source>
        <strain evidence="6">CHK121-14286</strain>
    </source>
</reference>
<evidence type="ECO:0000313" key="7">
    <source>
        <dbReference type="Proteomes" id="UP000824200"/>
    </source>
</evidence>
<dbReference type="InterPro" id="IPR011013">
    <property type="entry name" value="Gal_mutarotase_sf_dom"/>
</dbReference>
<dbReference type="InterPro" id="IPR000602">
    <property type="entry name" value="Glyco_hydro_38_N"/>
</dbReference>
<comment type="caution">
    <text evidence="6">The sequence shown here is derived from an EMBL/GenBank/DDBJ whole genome shotgun (WGS) entry which is preliminary data.</text>
</comment>
<dbReference type="SUPFAM" id="SSF88688">
    <property type="entry name" value="Families 57/38 glycoside transferase middle domain"/>
    <property type="match status" value="1"/>
</dbReference>
<evidence type="ECO:0000256" key="4">
    <source>
        <dbReference type="ARBA" id="ARBA00023295"/>
    </source>
</evidence>
<keyword evidence="2" id="KW-0479">Metal-binding</keyword>
<organism evidence="6 7">
    <name type="scientific">Candidatus Fimimonas gallinarum</name>
    <dbReference type="NCBI Taxonomy" id="2840821"/>
    <lineage>
        <taxon>Bacteria</taxon>
        <taxon>Pseudomonadati</taxon>
        <taxon>Myxococcota</taxon>
        <taxon>Myxococcia</taxon>
        <taxon>Myxococcales</taxon>
        <taxon>Cystobacterineae</taxon>
        <taxon>Myxococcaceae</taxon>
        <taxon>Myxococcaceae incertae sedis</taxon>
        <taxon>Candidatus Fimimonas</taxon>
    </lineage>
</organism>
<dbReference type="AlphaFoldDB" id="A0A9D1J7K5"/>
<dbReference type="GO" id="GO:0004559">
    <property type="term" value="F:alpha-mannosidase activity"/>
    <property type="evidence" value="ECO:0007669"/>
    <property type="project" value="InterPro"/>
</dbReference>
<dbReference type="Gene3D" id="3.20.110.10">
    <property type="entry name" value="Glycoside hydrolase 38, N terminal domain"/>
    <property type="match status" value="1"/>
</dbReference>
<evidence type="ECO:0000256" key="1">
    <source>
        <dbReference type="ARBA" id="ARBA00009792"/>
    </source>
</evidence>
<dbReference type="SUPFAM" id="SSF74650">
    <property type="entry name" value="Galactose mutarotase-like"/>
    <property type="match status" value="1"/>
</dbReference>
<keyword evidence="4" id="KW-0326">Glycosidase</keyword>
<keyword evidence="3" id="KW-0378">Hydrolase</keyword>
<dbReference type="InterPro" id="IPR028995">
    <property type="entry name" value="Glyco_hydro_57/38_cen_sf"/>
</dbReference>
<dbReference type="EMBL" id="DVHL01000007">
    <property type="protein sequence ID" value="HIR65391.1"/>
    <property type="molecule type" value="Genomic_DNA"/>
</dbReference>
<dbReference type="CDD" id="cd10789">
    <property type="entry name" value="GH38N_AMII_ER_cytosolic"/>
    <property type="match status" value="1"/>
</dbReference>
<evidence type="ECO:0000259" key="5">
    <source>
        <dbReference type="SMART" id="SM00872"/>
    </source>
</evidence>
<name>A0A9D1J7K5_9BACT</name>
<proteinExistence type="inferred from homology"/>
<evidence type="ECO:0000313" key="6">
    <source>
        <dbReference type="EMBL" id="HIR65391.1"/>
    </source>
</evidence>
<protein>
    <submittedName>
        <fullName evidence="6">Alpha-mannosidase</fullName>
    </submittedName>
</protein>
<dbReference type="Pfam" id="PF01074">
    <property type="entry name" value="Glyco_hydro_38N"/>
    <property type="match status" value="1"/>
</dbReference>
<gene>
    <name evidence="6" type="ORF">IAC95_00655</name>
</gene>
<sequence>MLQGKQTDRLVSKVSRLCELYFPFVFTRLPQRVFFEKKGNVREVRKGFRWGKDFATGNFLFTVSGVEQGKKYCIYADTGATEHLVCVNGEKAGMLDFVAHAADAPSRIHRYFLPSTLNNGDRVTLEAYYSHPIPGTMPYDSTSTFSLDGLYPDRPFEEAGIAEMYLPLYDFCQKLALFNSRYQSEKDGFRIAEMQKVYLRLFEVLSMKQQRPNETDIQKATEILDGYFGEADKLPFVGIIGHSHLDTAWLWPVEETRRKLMRTLSNAVTLLERHPDYKFFLSTVLYLKWVEEDDPVLFEKVKKFVAEGRLETNGSTWVECDGNLTGAEAFCRQFLRGKLYLLEKFHYQSDTFWLPDTFGYSAALPQIMKLADVSYFLTTKLSWNDTNRFPYESFLWKGIDGSTVTVHFNTIHTWVDDKAVQKRLDDVADKSESRCLFMAYGFGDGGGGPSEEMVKRAIHTQYNCKKAEVRHTTVSDFMKKLSEQQLPTYFGELYLELHRGTYTTNHSLKQCNRRLEEALHDAEAVSVFADDKQAKNLTDGWYDVLMLNQFHDILPGTAIAQASDVALAQLKKALKEAKEYVSGKGAKRYFNTLPFKRREVLPSATGQSYIDLFGKKRTVASYQFAPYGYGKKVADKGGFCFDGENVTTPQLTAKLKNGVLVSLVYKDREYVKKGFNVVRCAEDVPYIYDNWDIDADYVLKEKDAQFLRQDVVSVGATLLVVRAVYRLTEKSLLYTDIKFRADTPLVEFENRLCFYDTHTVVRTYFDTTLFAQRYRCETQFGFVERNCFPQDKSDIAKFEVCSHKWTDLSEKNCGLSLLSDSKYGVSCNGGKMGLTLHKSGTHPDSRGDVGESTFRYALLPHTGDLTMETVCHAYCFSHLPISTARQNLHPPFEVVSDGSVVTETIKFGEKQGTVLRLYECLGGSASATVRAAGKQIVSCNIMEDTLAVLGEDCAQLQFSPFEIKTVILK</sequence>
<dbReference type="GO" id="GO:0006013">
    <property type="term" value="P:mannose metabolic process"/>
    <property type="evidence" value="ECO:0007669"/>
    <property type="project" value="InterPro"/>
</dbReference>
<dbReference type="Pfam" id="PF17677">
    <property type="entry name" value="Glyco_hydro38C2"/>
    <property type="match status" value="1"/>
</dbReference>
<reference evidence="6" key="2">
    <citation type="journal article" date="2021" name="PeerJ">
        <title>Extensive microbial diversity within the chicken gut microbiome revealed by metagenomics and culture.</title>
        <authorList>
            <person name="Gilroy R."/>
            <person name="Ravi A."/>
            <person name="Getino M."/>
            <person name="Pursley I."/>
            <person name="Horton D.L."/>
            <person name="Alikhan N.F."/>
            <person name="Baker D."/>
            <person name="Gharbi K."/>
            <person name="Hall N."/>
            <person name="Watson M."/>
            <person name="Adriaenssens E.M."/>
            <person name="Foster-Nyarko E."/>
            <person name="Jarju S."/>
            <person name="Secka A."/>
            <person name="Antonio M."/>
            <person name="Oren A."/>
            <person name="Chaudhuri R.R."/>
            <person name="La Ragione R."/>
            <person name="Hildebrand F."/>
            <person name="Pallen M.J."/>
        </authorList>
    </citation>
    <scope>NUCLEOTIDE SEQUENCE</scope>
    <source>
        <strain evidence="6">CHK121-14286</strain>
    </source>
</reference>
<dbReference type="GO" id="GO:0030246">
    <property type="term" value="F:carbohydrate binding"/>
    <property type="evidence" value="ECO:0007669"/>
    <property type="project" value="InterPro"/>
</dbReference>
<dbReference type="Gene3D" id="2.70.98.30">
    <property type="entry name" value="Golgi alpha-mannosidase II, domain 4"/>
    <property type="match status" value="1"/>
</dbReference>
<evidence type="ECO:0000256" key="2">
    <source>
        <dbReference type="ARBA" id="ARBA00022723"/>
    </source>
</evidence>
<dbReference type="GO" id="GO:0046872">
    <property type="term" value="F:metal ion binding"/>
    <property type="evidence" value="ECO:0007669"/>
    <property type="project" value="UniProtKB-KW"/>
</dbReference>
<evidence type="ECO:0000256" key="3">
    <source>
        <dbReference type="ARBA" id="ARBA00022801"/>
    </source>
</evidence>
<dbReference type="InterPro" id="IPR041147">
    <property type="entry name" value="GH38_C"/>
</dbReference>
<comment type="similarity">
    <text evidence="1">Belongs to the glycosyl hydrolase 38 family.</text>
</comment>
<dbReference type="Pfam" id="PF09261">
    <property type="entry name" value="Alpha-mann_mid"/>
    <property type="match status" value="1"/>
</dbReference>
<dbReference type="GO" id="GO:0009313">
    <property type="term" value="P:oligosaccharide catabolic process"/>
    <property type="evidence" value="ECO:0007669"/>
    <property type="project" value="TreeGrafter"/>
</dbReference>